<gene>
    <name evidence="1" type="ORF">QBC32DRAFT_378515</name>
</gene>
<organism evidence="1 2">
    <name type="scientific">Pseudoneurospora amorphoporcata</name>
    <dbReference type="NCBI Taxonomy" id="241081"/>
    <lineage>
        <taxon>Eukaryota</taxon>
        <taxon>Fungi</taxon>
        <taxon>Dikarya</taxon>
        <taxon>Ascomycota</taxon>
        <taxon>Pezizomycotina</taxon>
        <taxon>Sordariomycetes</taxon>
        <taxon>Sordariomycetidae</taxon>
        <taxon>Sordariales</taxon>
        <taxon>Sordariaceae</taxon>
        <taxon>Pseudoneurospora</taxon>
    </lineage>
</organism>
<name>A0AAN6SDD3_9PEZI</name>
<evidence type="ECO:0000313" key="1">
    <source>
        <dbReference type="EMBL" id="KAK3949489.1"/>
    </source>
</evidence>
<protein>
    <recommendedName>
        <fullName evidence="3">C2H2-type domain-containing protein</fullName>
    </recommendedName>
</protein>
<evidence type="ECO:0008006" key="3">
    <source>
        <dbReference type="Google" id="ProtNLM"/>
    </source>
</evidence>
<keyword evidence="2" id="KW-1185">Reference proteome</keyword>
<feature type="non-terminal residue" evidence="1">
    <location>
        <position position="1"/>
    </location>
</feature>
<dbReference type="EMBL" id="MU859212">
    <property type="protein sequence ID" value="KAK3949489.1"/>
    <property type="molecule type" value="Genomic_DNA"/>
</dbReference>
<accession>A0AAN6SDD3</accession>
<proteinExistence type="predicted"/>
<dbReference type="Proteomes" id="UP001303222">
    <property type="component" value="Unassembled WGS sequence"/>
</dbReference>
<dbReference type="AlphaFoldDB" id="A0AAN6SDD3"/>
<reference evidence="1" key="1">
    <citation type="journal article" date="2023" name="Mol. Phylogenet. Evol.">
        <title>Genome-scale phylogeny and comparative genomics of the fungal order Sordariales.</title>
        <authorList>
            <person name="Hensen N."/>
            <person name="Bonometti L."/>
            <person name="Westerberg I."/>
            <person name="Brannstrom I.O."/>
            <person name="Guillou S."/>
            <person name="Cros-Aarteil S."/>
            <person name="Calhoun S."/>
            <person name="Haridas S."/>
            <person name="Kuo A."/>
            <person name="Mondo S."/>
            <person name="Pangilinan J."/>
            <person name="Riley R."/>
            <person name="LaButti K."/>
            <person name="Andreopoulos B."/>
            <person name="Lipzen A."/>
            <person name="Chen C."/>
            <person name="Yan M."/>
            <person name="Daum C."/>
            <person name="Ng V."/>
            <person name="Clum A."/>
            <person name="Steindorff A."/>
            <person name="Ohm R.A."/>
            <person name="Martin F."/>
            <person name="Silar P."/>
            <person name="Natvig D.O."/>
            <person name="Lalanne C."/>
            <person name="Gautier V."/>
            <person name="Ament-Velasquez S.L."/>
            <person name="Kruys A."/>
            <person name="Hutchinson M.I."/>
            <person name="Powell A.J."/>
            <person name="Barry K."/>
            <person name="Miller A.N."/>
            <person name="Grigoriev I.V."/>
            <person name="Debuchy R."/>
            <person name="Gladieux P."/>
            <person name="Hiltunen Thoren M."/>
            <person name="Johannesson H."/>
        </authorList>
    </citation>
    <scope>NUCLEOTIDE SEQUENCE</scope>
    <source>
        <strain evidence="1">CBS 626.80</strain>
    </source>
</reference>
<evidence type="ECO:0000313" key="2">
    <source>
        <dbReference type="Proteomes" id="UP001303222"/>
    </source>
</evidence>
<reference evidence="1" key="2">
    <citation type="submission" date="2023-06" db="EMBL/GenBank/DDBJ databases">
        <authorList>
            <consortium name="Lawrence Berkeley National Laboratory"/>
            <person name="Mondo S.J."/>
            <person name="Hensen N."/>
            <person name="Bonometti L."/>
            <person name="Westerberg I."/>
            <person name="Brannstrom I.O."/>
            <person name="Guillou S."/>
            <person name="Cros-Aarteil S."/>
            <person name="Calhoun S."/>
            <person name="Haridas S."/>
            <person name="Kuo A."/>
            <person name="Pangilinan J."/>
            <person name="Riley R."/>
            <person name="Labutti K."/>
            <person name="Andreopoulos B."/>
            <person name="Lipzen A."/>
            <person name="Chen C."/>
            <person name="Yanf M."/>
            <person name="Daum C."/>
            <person name="Ng V."/>
            <person name="Clum A."/>
            <person name="Steindorff A."/>
            <person name="Ohm R."/>
            <person name="Martin F."/>
            <person name="Silar P."/>
            <person name="Natvig D."/>
            <person name="Lalanne C."/>
            <person name="Gautier V."/>
            <person name="Ament-Velasquez S.L."/>
            <person name="Kruys A."/>
            <person name="Hutchinson M.I."/>
            <person name="Powell A.J."/>
            <person name="Barry K."/>
            <person name="Miller A.N."/>
            <person name="Grigoriev I.V."/>
            <person name="Debuchy R."/>
            <person name="Gladieux P."/>
            <person name="Thoren M.H."/>
            <person name="Johannesson H."/>
        </authorList>
    </citation>
    <scope>NUCLEOTIDE SEQUENCE</scope>
    <source>
        <strain evidence="1">CBS 626.80</strain>
    </source>
</reference>
<sequence>RQCSLCPGKTQEVILYSEAALEEHTATVHNQNSLAPRLYKCGECTHSTKARNVHLNHIRKPTPCRDTIARLYACAVHGPTSVNKEEHISHLEEDIASTVKQYKCGRCGNTTDLRSHHAQHLDIQNPCVEMFQPIMYECKYHGPTSLDKEEHLNHLENCS</sequence>
<feature type="non-terminal residue" evidence="1">
    <location>
        <position position="159"/>
    </location>
</feature>
<comment type="caution">
    <text evidence="1">The sequence shown here is derived from an EMBL/GenBank/DDBJ whole genome shotgun (WGS) entry which is preliminary data.</text>
</comment>